<evidence type="ECO:0000256" key="1">
    <source>
        <dbReference type="ARBA" id="ARBA00004651"/>
    </source>
</evidence>
<evidence type="ECO:0000313" key="12">
    <source>
        <dbReference type="EMBL" id="PCE40914.1"/>
    </source>
</evidence>
<dbReference type="AlphaFoldDB" id="A0A2A4FT95"/>
<organism evidence="12 13">
    <name type="scientific">Rhizorhabdus dicambivorans</name>
    <dbReference type="NCBI Taxonomy" id="1850238"/>
    <lineage>
        <taxon>Bacteria</taxon>
        <taxon>Pseudomonadati</taxon>
        <taxon>Pseudomonadota</taxon>
        <taxon>Alphaproteobacteria</taxon>
        <taxon>Sphingomonadales</taxon>
        <taxon>Sphingomonadaceae</taxon>
        <taxon>Rhizorhabdus</taxon>
    </lineage>
</organism>
<comment type="catalytic activity">
    <reaction evidence="7">
        <text>2 GTP = 3',3'-c-di-GMP + 2 diphosphate</text>
        <dbReference type="Rhea" id="RHEA:24898"/>
        <dbReference type="ChEBI" id="CHEBI:33019"/>
        <dbReference type="ChEBI" id="CHEBI:37565"/>
        <dbReference type="ChEBI" id="CHEBI:58805"/>
        <dbReference type="EC" id="2.7.7.65"/>
    </reaction>
</comment>
<dbReference type="PANTHER" id="PTHR45138:SF9">
    <property type="entry name" value="DIGUANYLATE CYCLASE DGCM-RELATED"/>
    <property type="match status" value="1"/>
</dbReference>
<dbReference type="SMART" id="SM00091">
    <property type="entry name" value="PAS"/>
    <property type="match status" value="1"/>
</dbReference>
<dbReference type="Proteomes" id="UP000218934">
    <property type="component" value="Unassembled WGS sequence"/>
</dbReference>
<dbReference type="Gene3D" id="3.30.70.270">
    <property type="match status" value="1"/>
</dbReference>
<dbReference type="InterPro" id="IPR013656">
    <property type="entry name" value="PAS_4"/>
</dbReference>
<keyword evidence="5 8" id="KW-1133">Transmembrane helix</keyword>
<accession>A0A2A4FT95</accession>
<evidence type="ECO:0000313" key="13">
    <source>
        <dbReference type="Proteomes" id="UP000218934"/>
    </source>
</evidence>
<evidence type="ECO:0000259" key="11">
    <source>
        <dbReference type="PROSITE" id="PS50887"/>
    </source>
</evidence>
<dbReference type="PANTHER" id="PTHR45138">
    <property type="entry name" value="REGULATORY COMPONENTS OF SENSORY TRANSDUCTION SYSTEM"/>
    <property type="match status" value="1"/>
</dbReference>
<dbReference type="SMART" id="SM00267">
    <property type="entry name" value="GGDEF"/>
    <property type="match status" value="1"/>
</dbReference>
<keyword evidence="13" id="KW-1185">Reference proteome</keyword>
<feature type="transmembrane region" description="Helical" evidence="8">
    <location>
        <begin position="242"/>
        <end position="264"/>
    </location>
</feature>
<dbReference type="CDD" id="cd01949">
    <property type="entry name" value="GGDEF"/>
    <property type="match status" value="1"/>
</dbReference>
<protein>
    <recommendedName>
        <fullName evidence="2">diguanylate cyclase</fullName>
        <ecNumber evidence="2">2.7.7.65</ecNumber>
    </recommendedName>
</protein>
<dbReference type="GO" id="GO:1902201">
    <property type="term" value="P:negative regulation of bacterial-type flagellum-dependent cell motility"/>
    <property type="evidence" value="ECO:0007669"/>
    <property type="project" value="TreeGrafter"/>
</dbReference>
<feature type="transmembrane region" description="Helical" evidence="8">
    <location>
        <begin position="37"/>
        <end position="55"/>
    </location>
</feature>
<evidence type="ECO:0000256" key="4">
    <source>
        <dbReference type="ARBA" id="ARBA00022692"/>
    </source>
</evidence>
<dbReference type="Pfam" id="PF08448">
    <property type="entry name" value="PAS_4"/>
    <property type="match status" value="1"/>
</dbReference>
<dbReference type="SUPFAM" id="SSF55073">
    <property type="entry name" value="Nucleotide cyclase"/>
    <property type="match status" value="1"/>
</dbReference>
<evidence type="ECO:0000256" key="7">
    <source>
        <dbReference type="ARBA" id="ARBA00034247"/>
    </source>
</evidence>
<dbReference type="GO" id="GO:0005886">
    <property type="term" value="C:plasma membrane"/>
    <property type="evidence" value="ECO:0007669"/>
    <property type="project" value="UniProtKB-SubCell"/>
</dbReference>
<dbReference type="CDD" id="cd00130">
    <property type="entry name" value="PAS"/>
    <property type="match status" value="1"/>
</dbReference>
<keyword evidence="3" id="KW-1003">Cell membrane</keyword>
<dbReference type="InterPro" id="IPR000700">
    <property type="entry name" value="PAS-assoc_C"/>
</dbReference>
<feature type="transmembrane region" description="Helical" evidence="8">
    <location>
        <begin position="153"/>
        <end position="174"/>
    </location>
</feature>
<dbReference type="EC" id="2.7.7.65" evidence="2"/>
<evidence type="ECO:0000256" key="6">
    <source>
        <dbReference type="ARBA" id="ARBA00023136"/>
    </source>
</evidence>
<evidence type="ECO:0000259" key="9">
    <source>
        <dbReference type="PROSITE" id="PS50112"/>
    </source>
</evidence>
<evidence type="ECO:0000256" key="8">
    <source>
        <dbReference type="SAM" id="Phobius"/>
    </source>
</evidence>
<evidence type="ECO:0000256" key="3">
    <source>
        <dbReference type="ARBA" id="ARBA00022475"/>
    </source>
</evidence>
<dbReference type="SUPFAM" id="SSF55785">
    <property type="entry name" value="PYP-like sensor domain (PAS domain)"/>
    <property type="match status" value="1"/>
</dbReference>
<dbReference type="NCBIfam" id="TIGR00254">
    <property type="entry name" value="GGDEF"/>
    <property type="match status" value="1"/>
</dbReference>
<evidence type="ECO:0000256" key="2">
    <source>
        <dbReference type="ARBA" id="ARBA00012528"/>
    </source>
</evidence>
<dbReference type="InterPro" id="IPR000014">
    <property type="entry name" value="PAS"/>
</dbReference>
<comment type="subcellular location">
    <subcellularLocation>
        <location evidence="1">Cell membrane</location>
        <topology evidence="1">Multi-pass membrane protein</topology>
    </subcellularLocation>
</comment>
<feature type="domain" description="PAS" evidence="9">
    <location>
        <begin position="305"/>
        <end position="375"/>
    </location>
</feature>
<feature type="transmembrane region" description="Helical" evidence="8">
    <location>
        <begin position="217"/>
        <end position="235"/>
    </location>
</feature>
<proteinExistence type="predicted"/>
<dbReference type="Pfam" id="PF00990">
    <property type="entry name" value="GGDEF"/>
    <property type="match status" value="1"/>
</dbReference>
<dbReference type="OrthoDB" id="9812260at2"/>
<feature type="domain" description="PAC" evidence="10">
    <location>
        <begin position="366"/>
        <end position="429"/>
    </location>
</feature>
<dbReference type="InterPro" id="IPR043128">
    <property type="entry name" value="Rev_trsase/Diguanyl_cyclase"/>
</dbReference>
<evidence type="ECO:0000256" key="5">
    <source>
        <dbReference type="ARBA" id="ARBA00022989"/>
    </source>
</evidence>
<feature type="domain" description="GGDEF" evidence="11">
    <location>
        <begin position="459"/>
        <end position="593"/>
    </location>
</feature>
<feature type="transmembrane region" description="Helical" evidence="8">
    <location>
        <begin position="276"/>
        <end position="294"/>
    </location>
</feature>
<gene>
    <name evidence="12" type="ORF">COO09_17940</name>
</gene>
<dbReference type="InterPro" id="IPR007895">
    <property type="entry name" value="MASE1"/>
</dbReference>
<dbReference type="PROSITE" id="PS50887">
    <property type="entry name" value="GGDEF"/>
    <property type="match status" value="1"/>
</dbReference>
<feature type="transmembrane region" description="Helical" evidence="8">
    <location>
        <begin position="62"/>
        <end position="81"/>
    </location>
</feature>
<dbReference type="InterPro" id="IPR000160">
    <property type="entry name" value="GGDEF_dom"/>
</dbReference>
<dbReference type="Pfam" id="PF05231">
    <property type="entry name" value="MASE1"/>
    <property type="match status" value="1"/>
</dbReference>
<reference evidence="12 13" key="1">
    <citation type="submission" date="2017-09" db="EMBL/GenBank/DDBJ databases">
        <title>The Catabolism of 3,6-Dichlorosalicylic acid is Initiated by the Cytochrome P450 Monooxygenase DsmABC in Rhizorhabdus dicambivorans Ndbn-20.</title>
        <authorList>
            <person name="Na L."/>
        </authorList>
    </citation>
    <scope>NUCLEOTIDE SEQUENCE [LARGE SCALE GENOMIC DNA]</scope>
    <source>
        <strain evidence="12 13">Ndbn-20m</strain>
    </source>
</reference>
<keyword evidence="4 8" id="KW-0812">Transmembrane</keyword>
<dbReference type="FunFam" id="3.30.70.270:FF:000001">
    <property type="entry name" value="Diguanylate cyclase domain protein"/>
    <property type="match status" value="1"/>
</dbReference>
<dbReference type="GO" id="GO:0043709">
    <property type="term" value="P:cell adhesion involved in single-species biofilm formation"/>
    <property type="evidence" value="ECO:0007669"/>
    <property type="project" value="TreeGrafter"/>
</dbReference>
<dbReference type="InterPro" id="IPR050469">
    <property type="entry name" value="Diguanylate_Cyclase"/>
</dbReference>
<dbReference type="InterPro" id="IPR029787">
    <property type="entry name" value="Nucleotide_cyclase"/>
</dbReference>
<dbReference type="NCBIfam" id="TIGR00229">
    <property type="entry name" value="sensory_box"/>
    <property type="match status" value="1"/>
</dbReference>
<dbReference type="PROSITE" id="PS50112">
    <property type="entry name" value="PAS"/>
    <property type="match status" value="1"/>
</dbReference>
<dbReference type="EMBL" id="NWUF01000021">
    <property type="protein sequence ID" value="PCE40914.1"/>
    <property type="molecule type" value="Genomic_DNA"/>
</dbReference>
<dbReference type="GO" id="GO:0052621">
    <property type="term" value="F:diguanylate cyclase activity"/>
    <property type="evidence" value="ECO:0007669"/>
    <property type="project" value="UniProtKB-EC"/>
</dbReference>
<feature type="transmembrane region" description="Helical" evidence="8">
    <location>
        <begin position="87"/>
        <end position="105"/>
    </location>
</feature>
<dbReference type="KEGG" id="rdi:CMV14_07850"/>
<dbReference type="PROSITE" id="PS50113">
    <property type="entry name" value="PAC"/>
    <property type="match status" value="1"/>
</dbReference>
<feature type="transmembrane region" description="Helical" evidence="8">
    <location>
        <begin position="125"/>
        <end position="147"/>
    </location>
</feature>
<keyword evidence="6 8" id="KW-0472">Membrane</keyword>
<comment type="caution">
    <text evidence="12">The sequence shown here is derived from an EMBL/GenBank/DDBJ whole genome shotgun (WGS) entry which is preliminary data.</text>
</comment>
<evidence type="ECO:0000259" key="10">
    <source>
        <dbReference type="PROSITE" id="PS50113"/>
    </source>
</evidence>
<dbReference type="Gene3D" id="3.30.450.20">
    <property type="entry name" value="PAS domain"/>
    <property type="match status" value="1"/>
</dbReference>
<feature type="transmembrane region" description="Helical" evidence="8">
    <location>
        <begin position="12"/>
        <end position="31"/>
    </location>
</feature>
<name>A0A2A4FT95_9SPHN</name>
<dbReference type="InterPro" id="IPR035965">
    <property type="entry name" value="PAS-like_dom_sf"/>
</dbReference>
<dbReference type="RefSeq" id="WP_066966437.1">
    <property type="nucleotide sequence ID" value="NZ_CP023449.1"/>
</dbReference>
<feature type="transmembrane region" description="Helical" evidence="8">
    <location>
        <begin position="194"/>
        <end position="211"/>
    </location>
</feature>
<sequence>MERLIGNREHRDILAALAGGAGYFLLAWGTIRLTSDGHNVAAIWPANALLLAIVLPIPVRRWPIYFAAALAGNILANYIAFGSLVAPILYGANNLSEVLIAGMLLRRLDAHGNPLENVRSIARFALFACLAPAISAAAGAATAHFVYGQPYWISYRIWYLADALGLLIFTPLFLGVRSGEMASWLREIGRAGRIEVLAIFGLVILAALFVFRSSGYPMLFVMSAPILLASFRLGPFGTKISLIIVAVVGMVCTMSGTGPIAALIPDRGDQALFMQFYLGVMLLSTLPVAAELNARRSLARRLAESEASLRLLASESADALVRLDERTRCIQSSGATTMLLGVESRELVGSPLSGLIDPRDAAYIDRAFEQALIHPGTVAYCEFRPRDREGDWLECTLRALVDQEGRAYGAIGAIRDITIRKEREVSLALAASSDSLTGALNHAAFMAHLDRALAHLTSTHLALIMVDVDHFKQVNDRHGHLAGDRVLVELHARLRALLRDHDVIGRLGGDELAILLDGTAEELAISIAESIRIAISNRPILQGDDEAPLLISVSCGAAQAYPGIGREELMRKADEALYQAKRGGRDRVVISAE</sequence>